<reference evidence="2 3" key="1">
    <citation type="submission" date="2024-09" db="EMBL/GenBank/DDBJ databases">
        <title>Floridaenema gen nov. (Aerosakkonemataceae, Aerosakkonematales ord. nov., Cyanobacteria) from benthic tropical and subtropical fresh waters, with the description of four new species.</title>
        <authorList>
            <person name="Moretto J.A."/>
            <person name="Berthold D.E."/>
            <person name="Lefler F.W."/>
            <person name="Huang I.-S."/>
            <person name="Laughinghouse H. IV."/>
        </authorList>
    </citation>
    <scope>NUCLEOTIDE SEQUENCE [LARGE SCALE GENOMIC DNA]</scope>
    <source>
        <strain evidence="2 3">BLCC-F50</strain>
    </source>
</reference>
<dbReference type="SUPFAM" id="SSF88723">
    <property type="entry name" value="PIN domain-like"/>
    <property type="match status" value="1"/>
</dbReference>
<dbReference type="RefSeq" id="WP_413267233.1">
    <property type="nucleotide sequence ID" value="NZ_JBHFNR010000262.1"/>
</dbReference>
<dbReference type="InterPro" id="IPR002716">
    <property type="entry name" value="PIN_dom"/>
</dbReference>
<comment type="caution">
    <text evidence="2">The sequence shown here is derived from an EMBL/GenBank/DDBJ whole genome shotgun (WGS) entry which is preliminary data.</text>
</comment>
<feature type="domain" description="PIN" evidence="1">
    <location>
        <begin position="11"/>
        <end position="130"/>
    </location>
</feature>
<evidence type="ECO:0000259" key="1">
    <source>
        <dbReference type="Pfam" id="PF01850"/>
    </source>
</evidence>
<gene>
    <name evidence="2" type="ORF">ACE1CI_32285</name>
</gene>
<keyword evidence="3" id="KW-1185">Reference proteome</keyword>
<dbReference type="InterPro" id="IPR029060">
    <property type="entry name" value="PIN-like_dom_sf"/>
</dbReference>
<proteinExistence type="predicted"/>
<dbReference type="Proteomes" id="UP001576784">
    <property type="component" value="Unassembled WGS sequence"/>
</dbReference>
<dbReference type="Pfam" id="PF01850">
    <property type="entry name" value="PIN"/>
    <property type="match status" value="1"/>
</dbReference>
<organism evidence="2 3">
    <name type="scientific">Floridaenema flaviceps BLCC-F50</name>
    <dbReference type="NCBI Taxonomy" id="3153642"/>
    <lineage>
        <taxon>Bacteria</taxon>
        <taxon>Bacillati</taxon>
        <taxon>Cyanobacteriota</taxon>
        <taxon>Cyanophyceae</taxon>
        <taxon>Oscillatoriophycideae</taxon>
        <taxon>Aerosakkonematales</taxon>
        <taxon>Aerosakkonemataceae</taxon>
        <taxon>Floridanema</taxon>
        <taxon>Floridanema flaviceps</taxon>
    </lineage>
</organism>
<evidence type="ECO:0000313" key="3">
    <source>
        <dbReference type="Proteomes" id="UP001576784"/>
    </source>
</evidence>
<name>A0ABV4Y120_9CYAN</name>
<dbReference type="EMBL" id="JBHFNR010000262">
    <property type="protein sequence ID" value="MFB2897622.1"/>
    <property type="molecule type" value="Genomic_DNA"/>
</dbReference>
<dbReference type="Gene3D" id="3.40.50.1010">
    <property type="entry name" value="5'-nuclease"/>
    <property type="match status" value="1"/>
</dbReference>
<protein>
    <submittedName>
        <fullName evidence="2">Type II toxin-antitoxin system VapC family toxin</fullName>
    </submittedName>
</protein>
<accession>A0ABV4Y120</accession>
<evidence type="ECO:0000313" key="2">
    <source>
        <dbReference type="EMBL" id="MFB2897622.1"/>
    </source>
</evidence>
<sequence>MMAINKRLRLYLDTSVFNRPFDDQSQVKIFLETQAMLLILQMIQNKQVELVNSNILEYENSRNSDPDRAKAVNLYLSLASVQQIANESIRLRAKELEQNGVKAMDALHIACAEAANSDYFLTCDKRLINKCKSLSLRVMNPADFILEIEDESKPAN</sequence>